<keyword evidence="6 18" id="KW-0732">Signal</keyword>
<dbReference type="SMART" id="SM00409">
    <property type="entry name" value="IG"/>
    <property type="match status" value="4"/>
</dbReference>
<feature type="domain" description="Ig-like" evidence="19">
    <location>
        <begin position="241"/>
        <end position="321"/>
    </location>
</feature>
<reference evidence="20" key="2">
    <citation type="submission" date="2025-08" db="UniProtKB">
        <authorList>
            <consortium name="Ensembl"/>
        </authorList>
    </citation>
    <scope>IDENTIFICATION</scope>
</reference>
<organism evidence="20 21">
    <name type="scientific">Oreochromis aureus</name>
    <name type="common">Israeli tilapia</name>
    <name type="synonym">Chromis aureus</name>
    <dbReference type="NCBI Taxonomy" id="47969"/>
    <lineage>
        <taxon>Eukaryota</taxon>
        <taxon>Metazoa</taxon>
        <taxon>Chordata</taxon>
        <taxon>Craniata</taxon>
        <taxon>Vertebrata</taxon>
        <taxon>Euteleostomi</taxon>
        <taxon>Actinopterygii</taxon>
        <taxon>Neopterygii</taxon>
        <taxon>Teleostei</taxon>
        <taxon>Neoteleostei</taxon>
        <taxon>Acanthomorphata</taxon>
        <taxon>Ovalentaria</taxon>
        <taxon>Cichlomorphae</taxon>
        <taxon>Cichliformes</taxon>
        <taxon>Cichlidae</taxon>
        <taxon>African cichlids</taxon>
        <taxon>Pseudocrenilabrinae</taxon>
        <taxon>Oreochromini</taxon>
        <taxon>Oreochromis</taxon>
    </lineage>
</organism>
<sequence>MMCFCFLLLLVHFSQAQSGLDSESTDTVMAPQWVQPEMKKLYAVPVSNTIKMQCKATGHPLPTIQWYKNGKLFRRDHRIGGFKIREHTGTLIITLLVPSDKGNYTCVVENKYGRLQHTYQLDVFERSPHRPILQEGLPANQTAAVGSDVEFVCRVFSNSQPHIQWLKHIIINNSNVGPDGLPYVRVLKTAGLNTTDKEMEVLTLRNITLDDAGEYTCLAGNSFGISHSSAWLTVYDASLPPQWVRPDKRRIYRVPVGKTVKFHCQATGNPLPALRWYKNGEEIRDHTWTLIKESVAPSDEGNYTCVVQNGHGTLQHTYQLNVIERSPQKPDLHAGLQANRIAVVGSDVEFVCAVMGDPQPYIRWFKHIVINGSKEDIDVFPFVRPPKDEYLNTMDYEVESLLTLRNVTLADAGEYTCLASNSEGVSRHTVWLIVIDEASLRLLQRSSPVHCSSAHTCQHWT</sequence>
<keyword evidence="5" id="KW-0812">Transmembrane</keyword>
<evidence type="ECO:0000256" key="14">
    <source>
        <dbReference type="ARBA" id="ARBA00023157"/>
    </source>
</evidence>
<dbReference type="InterPro" id="IPR052615">
    <property type="entry name" value="FGFRL"/>
</dbReference>
<keyword evidence="14" id="KW-1015">Disulfide bond</keyword>
<dbReference type="Ensembl" id="ENSOABT00000067408.1">
    <property type="protein sequence ID" value="ENSOABP00000064138.1"/>
    <property type="gene ID" value="ENSOABG00000021640.2"/>
</dbReference>
<dbReference type="RefSeq" id="XP_031597558.1">
    <property type="nucleotide sequence ID" value="XM_031741698.2"/>
</dbReference>
<evidence type="ECO:0000256" key="11">
    <source>
        <dbReference type="ARBA" id="ARBA00022989"/>
    </source>
</evidence>
<name>A0AAZ1X8Y6_OREAU</name>
<keyword evidence="4" id="KW-0808">Transferase</keyword>
<evidence type="ECO:0000313" key="20">
    <source>
        <dbReference type="Ensembl" id="ENSOABP00000064138.1"/>
    </source>
</evidence>
<keyword evidence="15" id="KW-0675">Receptor</keyword>
<evidence type="ECO:0000256" key="4">
    <source>
        <dbReference type="ARBA" id="ARBA00022679"/>
    </source>
</evidence>
<evidence type="ECO:0000313" key="21">
    <source>
        <dbReference type="Proteomes" id="UP000472276"/>
    </source>
</evidence>
<evidence type="ECO:0000256" key="13">
    <source>
        <dbReference type="ARBA" id="ARBA00023137"/>
    </source>
</evidence>
<dbReference type="FunFam" id="2.60.40.10:FF:000020">
    <property type="entry name" value="Fibroblast growth factor receptor"/>
    <property type="match status" value="2"/>
</dbReference>
<feature type="chain" id="PRO_5044265868" description="receptor protein-tyrosine kinase" evidence="18">
    <location>
        <begin position="17"/>
        <end position="461"/>
    </location>
</feature>
<dbReference type="FunFam" id="2.60.40.10:FF:000016">
    <property type="entry name" value="Fibroblast growth factor receptor"/>
    <property type="match status" value="2"/>
</dbReference>
<evidence type="ECO:0000259" key="19">
    <source>
        <dbReference type="PROSITE" id="PS50835"/>
    </source>
</evidence>
<keyword evidence="17" id="KW-0393">Immunoglobulin domain</keyword>
<keyword evidence="13" id="KW-0829">Tyrosine-protein kinase</keyword>
<evidence type="ECO:0000256" key="17">
    <source>
        <dbReference type="ARBA" id="ARBA00023319"/>
    </source>
</evidence>
<dbReference type="RefSeq" id="XP_031597566.1">
    <property type="nucleotide sequence ID" value="XM_031741706.2"/>
</dbReference>
<evidence type="ECO:0000256" key="5">
    <source>
        <dbReference type="ARBA" id="ARBA00022692"/>
    </source>
</evidence>
<feature type="domain" description="Ig-like" evidence="19">
    <location>
        <begin position="131"/>
        <end position="233"/>
    </location>
</feature>
<dbReference type="GO" id="GO:0005007">
    <property type="term" value="F:fibroblast growth factor receptor activity"/>
    <property type="evidence" value="ECO:0007669"/>
    <property type="project" value="TreeGrafter"/>
</dbReference>
<keyword evidence="10" id="KW-0067">ATP-binding</keyword>
<dbReference type="Proteomes" id="UP000472276">
    <property type="component" value="Unassembled WGS sequence"/>
</dbReference>
<keyword evidence="16" id="KW-0325">Glycoprotein</keyword>
<dbReference type="EC" id="2.7.10.1" evidence="2"/>
<keyword evidence="9" id="KW-0418">Kinase</keyword>
<dbReference type="PROSITE" id="PS50835">
    <property type="entry name" value="IG_LIKE"/>
    <property type="match status" value="4"/>
</dbReference>
<evidence type="ECO:0000256" key="7">
    <source>
        <dbReference type="ARBA" id="ARBA00022737"/>
    </source>
</evidence>
<evidence type="ECO:0000256" key="1">
    <source>
        <dbReference type="ARBA" id="ARBA00004167"/>
    </source>
</evidence>
<dbReference type="SMART" id="SM00408">
    <property type="entry name" value="IGc2"/>
    <property type="match status" value="4"/>
</dbReference>
<evidence type="ECO:0000256" key="2">
    <source>
        <dbReference type="ARBA" id="ARBA00011902"/>
    </source>
</evidence>
<proteinExistence type="predicted"/>
<dbReference type="Gene3D" id="2.60.40.10">
    <property type="entry name" value="Immunoglobulins"/>
    <property type="match status" value="4"/>
</dbReference>
<evidence type="ECO:0000256" key="6">
    <source>
        <dbReference type="ARBA" id="ARBA00022729"/>
    </source>
</evidence>
<dbReference type="SUPFAM" id="SSF48726">
    <property type="entry name" value="Immunoglobulin"/>
    <property type="match status" value="4"/>
</dbReference>
<keyword evidence="3" id="KW-0597">Phosphoprotein</keyword>
<evidence type="ECO:0000256" key="3">
    <source>
        <dbReference type="ARBA" id="ARBA00022553"/>
    </source>
</evidence>
<evidence type="ECO:0000256" key="16">
    <source>
        <dbReference type="ARBA" id="ARBA00023180"/>
    </source>
</evidence>
<dbReference type="InterPro" id="IPR036179">
    <property type="entry name" value="Ig-like_dom_sf"/>
</dbReference>
<dbReference type="RefSeq" id="XP_031597575.1">
    <property type="nucleotide sequence ID" value="XM_031741715.2"/>
</dbReference>
<dbReference type="InterPro" id="IPR003598">
    <property type="entry name" value="Ig_sub2"/>
</dbReference>
<keyword evidence="11" id="KW-1133">Transmembrane helix</keyword>
<comment type="subcellular location">
    <subcellularLocation>
        <location evidence="1">Membrane</location>
        <topology evidence="1">Single-pass membrane protein</topology>
    </subcellularLocation>
</comment>
<evidence type="ECO:0000256" key="15">
    <source>
        <dbReference type="ARBA" id="ARBA00023170"/>
    </source>
</evidence>
<evidence type="ECO:0000256" key="8">
    <source>
        <dbReference type="ARBA" id="ARBA00022741"/>
    </source>
</evidence>
<dbReference type="PANTHER" id="PTHR19890">
    <property type="entry name" value="FIBROBLAST GROWTH FACTOR RECEPTOR"/>
    <property type="match status" value="1"/>
</dbReference>
<dbReference type="InterPro" id="IPR013783">
    <property type="entry name" value="Ig-like_fold"/>
</dbReference>
<dbReference type="GO" id="GO:0005524">
    <property type="term" value="F:ATP binding"/>
    <property type="evidence" value="ECO:0007669"/>
    <property type="project" value="UniProtKB-KW"/>
</dbReference>
<reference evidence="20" key="3">
    <citation type="submission" date="2025-09" db="UniProtKB">
        <authorList>
            <consortium name="Ensembl"/>
        </authorList>
    </citation>
    <scope>IDENTIFICATION</scope>
</reference>
<feature type="signal peptide" evidence="18">
    <location>
        <begin position="1"/>
        <end position="16"/>
    </location>
</feature>
<keyword evidence="12" id="KW-0472">Membrane</keyword>
<evidence type="ECO:0000256" key="18">
    <source>
        <dbReference type="SAM" id="SignalP"/>
    </source>
</evidence>
<protein>
    <recommendedName>
        <fullName evidence="2">receptor protein-tyrosine kinase</fullName>
        <ecNumber evidence="2">2.7.10.1</ecNumber>
    </recommendedName>
</protein>
<feature type="domain" description="Ig-like" evidence="19">
    <location>
        <begin position="36"/>
        <end position="122"/>
    </location>
</feature>
<dbReference type="RefSeq" id="XP_031597583.1">
    <property type="nucleotide sequence ID" value="XM_031741723.2"/>
</dbReference>
<evidence type="ECO:0000256" key="12">
    <source>
        <dbReference type="ARBA" id="ARBA00023136"/>
    </source>
</evidence>
<reference evidence="21" key="1">
    <citation type="submission" date="2020-03" db="EMBL/GenBank/DDBJ databases">
        <title>Evolution of repeat sequences and sex chromosomes of tilapia species revealed by chromosome-level genomes.</title>
        <authorList>
            <person name="Xu L."/>
            <person name="Tao W."/>
            <person name="Wang D."/>
            <person name="Zhou Q."/>
        </authorList>
    </citation>
    <scope>NUCLEOTIDE SEQUENCE [LARGE SCALE GENOMIC DNA]</scope>
    <source>
        <strain evidence="21">Israel</strain>
    </source>
</reference>
<dbReference type="Pfam" id="PF07679">
    <property type="entry name" value="I-set"/>
    <property type="match status" value="2"/>
</dbReference>
<dbReference type="InterPro" id="IPR013098">
    <property type="entry name" value="Ig_I-set"/>
</dbReference>
<dbReference type="AlphaFoldDB" id="A0AAZ1X8Y6"/>
<dbReference type="GeneID" id="116321763"/>
<accession>A0AAZ1X8Y6</accession>
<keyword evidence="7" id="KW-0677">Repeat</keyword>
<dbReference type="PANTHER" id="PTHR19890:SF10">
    <property type="entry name" value="FIBROBLAST GROWTH FACTOR RECEPTOR-LIKE 1"/>
    <property type="match status" value="1"/>
</dbReference>
<dbReference type="Pfam" id="PF13927">
    <property type="entry name" value="Ig_3"/>
    <property type="match status" value="1"/>
</dbReference>
<dbReference type="GO" id="GO:0005886">
    <property type="term" value="C:plasma membrane"/>
    <property type="evidence" value="ECO:0007669"/>
    <property type="project" value="TreeGrafter"/>
</dbReference>
<dbReference type="Pfam" id="PF13895">
    <property type="entry name" value="Ig_2"/>
    <property type="match status" value="1"/>
</dbReference>
<dbReference type="KEGG" id="oau:116321763"/>
<dbReference type="InterPro" id="IPR003599">
    <property type="entry name" value="Ig_sub"/>
</dbReference>
<gene>
    <name evidence="20" type="primary">LOC116321763</name>
</gene>
<feature type="domain" description="Ig-like" evidence="19">
    <location>
        <begin position="330"/>
        <end position="433"/>
    </location>
</feature>
<keyword evidence="8" id="KW-0547">Nucleotide-binding</keyword>
<dbReference type="InterPro" id="IPR007110">
    <property type="entry name" value="Ig-like_dom"/>
</dbReference>
<evidence type="ECO:0000256" key="10">
    <source>
        <dbReference type="ARBA" id="ARBA00022840"/>
    </source>
</evidence>
<evidence type="ECO:0000256" key="9">
    <source>
        <dbReference type="ARBA" id="ARBA00022777"/>
    </source>
</evidence>
<dbReference type="RefSeq" id="XP_039471721.1">
    <property type="nucleotide sequence ID" value="XM_039615787.1"/>
</dbReference>
<dbReference type="GO" id="GO:0017134">
    <property type="term" value="F:fibroblast growth factor binding"/>
    <property type="evidence" value="ECO:0007669"/>
    <property type="project" value="TreeGrafter"/>
</dbReference>
<keyword evidence="21" id="KW-1185">Reference proteome</keyword>